<sequence>MTVAMYEGDGAEEAWSQDLAKYEIVRWTAKILLRIAGVLTNLAGIPISCSFMDWEATNYIKRLFRNLYPMDYDDLSIWIRPPAGELCLELAPGGPETSFELARWWESQVLRLENVSLETPNSEDMIISSLSEDHYHRLWIFQSDSQRGNCVGITKPLVLPKEELRWYQYGGAPSEVLPNSWIRYESRRRRIFKLELQLWLPVYKLLKPWLVQANRIFAEIEEETHVEDYVCVDYLRFSLRIADKCHIPEGYLFICPPQDLRAGTEPHVNSYQWPACPAYWSLDPSGADRLSPEDARMLGFPPIHIETFVQGKSWERSVYKGLRRFHEGKGFDPESREVARQLGYPLFEVLSNCVPFPARKVEPYLSCDFQDPELCRELGHFL</sequence>
<dbReference type="EMBL" id="JACAZH010000012">
    <property type="protein sequence ID" value="KAF7353273.1"/>
    <property type="molecule type" value="Genomic_DNA"/>
</dbReference>
<evidence type="ECO:0000313" key="2">
    <source>
        <dbReference type="Proteomes" id="UP000623467"/>
    </source>
</evidence>
<protein>
    <submittedName>
        <fullName evidence="1">Uncharacterized protein</fullName>
    </submittedName>
</protein>
<gene>
    <name evidence="1" type="ORF">MSAN_01515200</name>
</gene>
<accession>A0A8H6Y4S5</accession>
<reference evidence="1" key="1">
    <citation type="submission" date="2020-05" db="EMBL/GenBank/DDBJ databases">
        <title>Mycena genomes resolve the evolution of fungal bioluminescence.</title>
        <authorList>
            <person name="Tsai I.J."/>
        </authorList>
    </citation>
    <scope>NUCLEOTIDE SEQUENCE</scope>
    <source>
        <strain evidence="1">160909Yilan</strain>
    </source>
</reference>
<evidence type="ECO:0000313" key="1">
    <source>
        <dbReference type="EMBL" id="KAF7353273.1"/>
    </source>
</evidence>
<keyword evidence="2" id="KW-1185">Reference proteome</keyword>
<name>A0A8H6Y4S5_9AGAR</name>
<comment type="caution">
    <text evidence="1">The sequence shown here is derived from an EMBL/GenBank/DDBJ whole genome shotgun (WGS) entry which is preliminary data.</text>
</comment>
<organism evidence="1 2">
    <name type="scientific">Mycena sanguinolenta</name>
    <dbReference type="NCBI Taxonomy" id="230812"/>
    <lineage>
        <taxon>Eukaryota</taxon>
        <taxon>Fungi</taxon>
        <taxon>Dikarya</taxon>
        <taxon>Basidiomycota</taxon>
        <taxon>Agaricomycotina</taxon>
        <taxon>Agaricomycetes</taxon>
        <taxon>Agaricomycetidae</taxon>
        <taxon>Agaricales</taxon>
        <taxon>Marasmiineae</taxon>
        <taxon>Mycenaceae</taxon>
        <taxon>Mycena</taxon>
    </lineage>
</organism>
<dbReference type="AlphaFoldDB" id="A0A8H6Y4S5"/>
<proteinExistence type="predicted"/>
<dbReference type="Proteomes" id="UP000623467">
    <property type="component" value="Unassembled WGS sequence"/>
</dbReference>